<organism evidence="2 3">
    <name type="scientific">candidate division TA06 bacterium DG_24</name>
    <dbReference type="NCBI Taxonomy" id="1703770"/>
    <lineage>
        <taxon>Bacteria</taxon>
        <taxon>Bacteria division TA06</taxon>
    </lineage>
</organism>
<sequence length="213" mass="23567">MRREIPLIITFVAGFVQLVDFFVPHPLVANAASELRQWSVIVIAASIVLGIGNLLRIHLFERIPRRTAGWPYSIVLLAGMFAMMITGLVWGVGEGTPFNYLFRHLKVHLDMTMFALLAFFIASAAYRAFRVRNWEATLLLLAAVIVMLGRVPLGSLLTRGLPTALQLPVVTEWIMNVPNMIGFRGIMMGAAMGVMAMGLRIILGIERAYLGGE</sequence>
<dbReference type="Proteomes" id="UP000052008">
    <property type="component" value="Unassembled WGS sequence"/>
</dbReference>
<comment type="caution">
    <text evidence="2">The sequence shown here is derived from an EMBL/GenBank/DDBJ whole genome shotgun (WGS) entry which is preliminary data.</text>
</comment>
<keyword evidence="1" id="KW-0472">Membrane</keyword>
<proteinExistence type="predicted"/>
<feature type="transmembrane region" description="Helical" evidence="1">
    <location>
        <begin position="111"/>
        <end position="129"/>
    </location>
</feature>
<reference evidence="2 3" key="1">
    <citation type="journal article" date="2015" name="Microbiome">
        <title>Genomic resolution of linkages in carbon, nitrogen, and sulfur cycling among widespread estuary sediment bacteria.</title>
        <authorList>
            <person name="Baker B.J."/>
            <person name="Lazar C.S."/>
            <person name="Teske A.P."/>
            <person name="Dick G.J."/>
        </authorList>
    </citation>
    <scope>NUCLEOTIDE SEQUENCE [LARGE SCALE GENOMIC DNA]</scope>
    <source>
        <strain evidence="2">DG_24</strain>
    </source>
</reference>
<keyword evidence="1" id="KW-1133">Transmembrane helix</keyword>
<protein>
    <submittedName>
        <fullName evidence="2">Uncharacterized protein</fullName>
    </submittedName>
</protein>
<accession>A0A0S7WW63</accession>
<dbReference type="STRING" id="1703770.AMJ39_00425"/>
<evidence type="ECO:0000256" key="1">
    <source>
        <dbReference type="SAM" id="Phobius"/>
    </source>
</evidence>
<keyword evidence="1" id="KW-0812">Transmembrane</keyword>
<feature type="transmembrane region" description="Helical" evidence="1">
    <location>
        <begin position="7"/>
        <end position="25"/>
    </location>
</feature>
<gene>
    <name evidence="2" type="ORF">AMJ39_00425</name>
</gene>
<evidence type="ECO:0000313" key="2">
    <source>
        <dbReference type="EMBL" id="KPJ54429.1"/>
    </source>
</evidence>
<dbReference type="EMBL" id="LIZS01000002">
    <property type="protein sequence ID" value="KPJ54429.1"/>
    <property type="molecule type" value="Genomic_DNA"/>
</dbReference>
<evidence type="ECO:0000313" key="3">
    <source>
        <dbReference type="Proteomes" id="UP000052008"/>
    </source>
</evidence>
<dbReference type="AlphaFoldDB" id="A0A0S7WW63"/>
<feature type="transmembrane region" description="Helical" evidence="1">
    <location>
        <begin position="69"/>
        <end position="91"/>
    </location>
</feature>
<feature type="transmembrane region" description="Helical" evidence="1">
    <location>
        <begin position="136"/>
        <end position="161"/>
    </location>
</feature>
<feature type="transmembrane region" description="Helical" evidence="1">
    <location>
        <begin position="37"/>
        <end position="57"/>
    </location>
</feature>
<name>A0A0S7WW63_UNCT6</name>
<feature type="transmembrane region" description="Helical" evidence="1">
    <location>
        <begin position="181"/>
        <end position="203"/>
    </location>
</feature>